<gene>
    <name evidence="3" type="ORF">C7T94_00745</name>
</gene>
<evidence type="ECO:0000256" key="1">
    <source>
        <dbReference type="SAM" id="Phobius"/>
    </source>
</evidence>
<proteinExistence type="predicted"/>
<dbReference type="OrthoDB" id="678747at2"/>
<feature type="signal peptide" evidence="2">
    <location>
        <begin position="1"/>
        <end position="27"/>
    </location>
</feature>
<dbReference type="EMBL" id="PYLS01000001">
    <property type="protein sequence ID" value="PST84694.1"/>
    <property type="molecule type" value="Genomic_DNA"/>
</dbReference>
<evidence type="ECO:0000313" key="3">
    <source>
        <dbReference type="EMBL" id="PST84694.1"/>
    </source>
</evidence>
<dbReference type="AlphaFoldDB" id="A0A2T3HQG1"/>
<keyword evidence="4" id="KW-1185">Reference proteome</keyword>
<protein>
    <submittedName>
        <fullName evidence="3">Uncharacterized protein</fullName>
    </submittedName>
</protein>
<name>A0A2T3HQG1_9SPHI</name>
<keyword evidence="1" id="KW-0472">Membrane</keyword>
<dbReference type="Proteomes" id="UP000240912">
    <property type="component" value="Unassembled WGS sequence"/>
</dbReference>
<organism evidence="3 4">
    <name type="scientific">Pedobacter yulinensis</name>
    <dbReference type="NCBI Taxonomy" id="2126353"/>
    <lineage>
        <taxon>Bacteria</taxon>
        <taxon>Pseudomonadati</taxon>
        <taxon>Bacteroidota</taxon>
        <taxon>Sphingobacteriia</taxon>
        <taxon>Sphingobacteriales</taxon>
        <taxon>Sphingobacteriaceae</taxon>
        <taxon>Pedobacter</taxon>
    </lineage>
</organism>
<sequence>MKRLRILLSFLMLSVALTALTSVPAQAQCAMCSINAEQGTKNGNTQGKGLNTGVLYLLAIPYVLVTVVGIVWYRKYRRKNDTHVAVH</sequence>
<keyword evidence="2" id="KW-0732">Signal</keyword>
<feature type="transmembrane region" description="Helical" evidence="1">
    <location>
        <begin position="53"/>
        <end position="73"/>
    </location>
</feature>
<dbReference type="RefSeq" id="WP_107212714.1">
    <property type="nucleotide sequence ID" value="NZ_KZ686268.1"/>
</dbReference>
<evidence type="ECO:0000313" key="4">
    <source>
        <dbReference type="Proteomes" id="UP000240912"/>
    </source>
</evidence>
<accession>A0A2T3HQG1</accession>
<comment type="caution">
    <text evidence="3">The sequence shown here is derived from an EMBL/GenBank/DDBJ whole genome shotgun (WGS) entry which is preliminary data.</text>
</comment>
<feature type="chain" id="PRO_5015730377" evidence="2">
    <location>
        <begin position="28"/>
        <end position="87"/>
    </location>
</feature>
<keyword evidence="1" id="KW-0812">Transmembrane</keyword>
<evidence type="ECO:0000256" key="2">
    <source>
        <dbReference type="SAM" id="SignalP"/>
    </source>
</evidence>
<reference evidence="3 4" key="1">
    <citation type="submission" date="2018-03" db="EMBL/GenBank/DDBJ databases">
        <authorList>
            <person name="Keele B.F."/>
        </authorList>
    </citation>
    <scope>NUCLEOTIDE SEQUENCE [LARGE SCALE GENOMIC DNA]</scope>
    <source>
        <strain evidence="3 4">YL28-9</strain>
    </source>
</reference>
<keyword evidence="1" id="KW-1133">Transmembrane helix</keyword>